<dbReference type="EMBL" id="QMBQ01000008">
    <property type="protein sequence ID" value="RAZ73161.1"/>
    <property type="molecule type" value="Genomic_DNA"/>
</dbReference>
<gene>
    <name evidence="1" type="ORF">DPM35_24400</name>
</gene>
<keyword evidence="2" id="KW-1185">Reference proteome</keyword>
<protein>
    <submittedName>
        <fullName evidence="1">Uncharacterized protein</fullName>
    </submittedName>
</protein>
<evidence type="ECO:0000313" key="2">
    <source>
        <dbReference type="Proteomes" id="UP000251956"/>
    </source>
</evidence>
<dbReference type="AlphaFoldDB" id="A0A330GKQ0"/>
<dbReference type="Proteomes" id="UP000251956">
    <property type="component" value="Unassembled WGS sequence"/>
</dbReference>
<sequence length="195" mass="21643">MNEAPATRLFVEGEQLAFPRIGHRRYVRGLDVVALIERRCPYFARLGLKFLRPIANHAAISFRRGHATAVAVSLAPRHGAPVDFFVTNLENALPPVESEPALASHVALPGCAGYHRYLVLGRHGHSEILAVVFNRYQAATGRRFLLRTLHLERRPAAAVELVSLKKPGTEHGLTTCSITRQGRPWCRIEMIEADG</sequence>
<reference evidence="1 2" key="1">
    <citation type="submission" date="2018-07" db="EMBL/GenBank/DDBJ databases">
        <title>Diversity of Mesorhizobium strains in Brazil.</title>
        <authorList>
            <person name="Helene L.C.F."/>
            <person name="Dall'Agnol R."/>
            <person name="Delamuta J.R.M."/>
            <person name="Hungria M."/>
        </authorList>
    </citation>
    <scope>NUCLEOTIDE SEQUENCE [LARGE SCALE GENOMIC DNA]</scope>
    <source>
        <strain evidence="1 2">CNPSo 3140</strain>
    </source>
</reference>
<organism evidence="1 2">
    <name type="scientific">Mesorhizobium atlanticum</name>
    <dbReference type="NCBI Taxonomy" id="2233532"/>
    <lineage>
        <taxon>Bacteria</taxon>
        <taxon>Pseudomonadati</taxon>
        <taxon>Pseudomonadota</taxon>
        <taxon>Alphaproteobacteria</taxon>
        <taxon>Hyphomicrobiales</taxon>
        <taxon>Phyllobacteriaceae</taxon>
        <taxon>Mesorhizobium</taxon>
    </lineage>
</organism>
<dbReference type="RefSeq" id="WP_112129780.1">
    <property type="nucleotide sequence ID" value="NZ_QMBQ01000008.1"/>
</dbReference>
<comment type="caution">
    <text evidence="1">The sequence shown here is derived from an EMBL/GenBank/DDBJ whole genome shotgun (WGS) entry which is preliminary data.</text>
</comment>
<proteinExistence type="predicted"/>
<dbReference type="OrthoDB" id="9825021at2"/>
<accession>A0A330GKQ0</accession>
<evidence type="ECO:0000313" key="1">
    <source>
        <dbReference type="EMBL" id="RAZ73161.1"/>
    </source>
</evidence>
<name>A0A330GKQ0_9HYPH</name>